<feature type="region of interest" description="Disordered" evidence="14">
    <location>
        <begin position="1276"/>
        <end position="1303"/>
    </location>
</feature>
<keyword evidence="11" id="KW-0788">Thiol protease</keyword>
<feature type="domain" description="DUSP" evidence="16">
    <location>
        <begin position="984"/>
        <end position="1097"/>
    </location>
</feature>
<dbReference type="GO" id="GO:0005634">
    <property type="term" value="C:nucleus"/>
    <property type="evidence" value="ECO:0007669"/>
    <property type="project" value="UniProtKB-SubCell"/>
</dbReference>
<feature type="compositionally biased region" description="Low complexity" evidence="14">
    <location>
        <begin position="725"/>
        <end position="761"/>
    </location>
</feature>
<dbReference type="FunFam" id="3.90.70.10:FF:000029">
    <property type="entry name" value="ubiquitin carboxyl-terminal hydrolase 48 isoform X1"/>
    <property type="match status" value="1"/>
</dbReference>
<accession>A0AAE1EC91</accession>
<evidence type="ECO:0000313" key="17">
    <source>
        <dbReference type="EMBL" id="KAK3801390.1"/>
    </source>
</evidence>
<dbReference type="InterPro" id="IPR028889">
    <property type="entry name" value="USP"/>
</dbReference>
<dbReference type="CDD" id="cd01795">
    <property type="entry name" value="Ubl_USP48"/>
    <property type="match status" value="1"/>
</dbReference>
<evidence type="ECO:0000313" key="18">
    <source>
        <dbReference type="Proteomes" id="UP001283361"/>
    </source>
</evidence>
<dbReference type="Proteomes" id="UP001283361">
    <property type="component" value="Unassembled WGS sequence"/>
</dbReference>
<comment type="similarity">
    <text evidence="4">Belongs to the peptidase C19 family.</text>
</comment>
<evidence type="ECO:0000256" key="6">
    <source>
        <dbReference type="ARBA" id="ARBA00022490"/>
    </source>
</evidence>
<evidence type="ECO:0000256" key="4">
    <source>
        <dbReference type="ARBA" id="ARBA00009085"/>
    </source>
</evidence>
<evidence type="ECO:0000256" key="3">
    <source>
        <dbReference type="ARBA" id="ARBA00004496"/>
    </source>
</evidence>
<name>A0AAE1EC91_9GAST</name>
<comment type="caution">
    <text evidence="17">The sequence shown here is derived from an EMBL/GenBank/DDBJ whole genome shotgun (WGS) entry which is preliminary data.</text>
</comment>
<keyword evidence="10" id="KW-0378">Hydrolase</keyword>
<dbReference type="GO" id="GO:0005829">
    <property type="term" value="C:cytosol"/>
    <property type="evidence" value="ECO:0007669"/>
    <property type="project" value="TreeGrafter"/>
</dbReference>
<dbReference type="Gene3D" id="3.90.70.10">
    <property type="entry name" value="Cysteine proteinases"/>
    <property type="match status" value="1"/>
</dbReference>
<evidence type="ECO:0000256" key="9">
    <source>
        <dbReference type="ARBA" id="ARBA00022786"/>
    </source>
</evidence>
<dbReference type="EMBL" id="JAWDGP010000325">
    <property type="protein sequence ID" value="KAK3801390.1"/>
    <property type="molecule type" value="Genomic_DNA"/>
</dbReference>
<dbReference type="InterPro" id="IPR033841">
    <property type="entry name" value="Pep_USP48"/>
</dbReference>
<comment type="catalytic activity">
    <reaction evidence="1">
        <text>Thiol-dependent hydrolysis of ester, thioester, amide, peptide and isopeptide bonds formed by the C-terminal Gly of ubiquitin (a 76-residue protein attached to proteins as an intracellular targeting signal).</text>
        <dbReference type="EC" id="3.4.19.12"/>
    </reaction>
</comment>
<keyword evidence="18" id="KW-1185">Reference proteome</keyword>
<keyword evidence="7" id="KW-0645">Protease</keyword>
<dbReference type="PANTHER" id="PTHR24006:SF722">
    <property type="entry name" value="UBIQUITIN CARBOXYL-TERMINAL HYDROLASE 48"/>
    <property type="match status" value="1"/>
</dbReference>
<dbReference type="InterPro" id="IPR044743">
    <property type="entry name" value="Ubl_USP48"/>
</dbReference>
<keyword evidence="8" id="KW-0677">Repeat</keyword>
<dbReference type="InterPro" id="IPR029071">
    <property type="entry name" value="Ubiquitin-like_domsf"/>
</dbReference>
<evidence type="ECO:0000256" key="7">
    <source>
        <dbReference type="ARBA" id="ARBA00022670"/>
    </source>
</evidence>
<keyword evidence="6" id="KW-0963">Cytoplasm</keyword>
<dbReference type="InterPro" id="IPR050164">
    <property type="entry name" value="Peptidase_C19"/>
</dbReference>
<dbReference type="InterPro" id="IPR001394">
    <property type="entry name" value="Peptidase_C19_UCH"/>
</dbReference>
<dbReference type="PANTHER" id="PTHR24006">
    <property type="entry name" value="UBIQUITIN CARBOXYL-TERMINAL HYDROLASE"/>
    <property type="match status" value="1"/>
</dbReference>
<feature type="region of interest" description="Disordered" evidence="14">
    <location>
        <begin position="1146"/>
        <end position="1211"/>
    </location>
</feature>
<evidence type="ECO:0000259" key="15">
    <source>
        <dbReference type="PROSITE" id="PS50235"/>
    </source>
</evidence>
<feature type="region of interest" description="Disordered" evidence="14">
    <location>
        <begin position="725"/>
        <end position="868"/>
    </location>
</feature>
<dbReference type="EC" id="3.4.19.12" evidence="5"/>
<reference evidence="17" key="1">
    <citation type="journal article" date="2023" name="G3 (Bethesda)">
        <title>A reference genome for the long-term kleptoplast-retaining sea slug Elysia crispata morphotype clarki.</title>
        <authorList>
            <person name="Eastman K.E."/>
            <person name="Pendleton A.L."/>
            <person name="Shaikh M.A."/>
            <person name="Suttiyut T."/>
            <person name="Ogas R."/>
            <person name="Tomko P."/>
            <person name="Gavelis G."/>
            <person name="Widhalm J.R."/>
            <person name="Wisecaver J.H."/>
        </authorList>
    </citation>
    <scope>NUCLEOTIDE SEQUENCE</scope>
    <source>
        <strain evidence="17">ECLA1</strain>
    </source>
</reference>
<dbReference type="InterPro" id="IPR018200">
    <property type="entry name" value="USP_CS"/>
</dbReference>
<dbReference type="SUPFAM" id="SSF54236">
    <property type="entry name" value="Ubiquitin-like"/>
    <property type="match status" value="1"/>
</dbReference>
<dbReference type="CDD" id="cd02668">
    <property type="entry name" value="Peptidase_C19L"/>
    <property type="match status" value="1"/>
</dbReference>
<dbReference type="PROSITE" id="PS50235">
    <property type="entry name" value="USP_3"/>
    <property type="match status" value="1"/>
</dbReference>
<feature type="compositionally biased region" description="Basic and acidic residues" evidence="14">
    <location>
        <begin position="896"/>
        <end position="909"/>
    </location>
</feature>
<evidence type="ECO:0000256" key="11">
    <source>
        <dbReference type="ARBA" id="ARBA00022807"/>
    </source>
</evidence>
<dbReference type="PROSITE" id="PS51283">
    <property type="entry name" value="DUSP"/>
    <property type="match status" value="1"/>
</dbReference>
<evidence type="ECO:0000256" key="5">
    <source>
        <dbReference type="ARBA" id="ARBA00012759"/>
    </source>
</evidence>
<gene>
    <name evidence="17" type="ORF">RRG08_059092</name>
</gene>
<evidence type="ECO:0000256" key="13">
    <source>
        <dbReference type="ARBA" id="ARBA00035173"/>
    </source>
</evidence>
<sequence length="1303" mass="147179">MPPKPKVQLDKGAWQWAETTDPTQVTEEHAKMAYRLNLPTCDRGACKRNCKGNPFCLNGLGEKSWFQPLDESKLQTYDHNEERRQEGHFVGLKNLGATCYVNTFLQLWFHNPAVRKALYVWRDSALPNDYYPGWKPDSICGHLQVIFALLHGSIRCYVDPSPLIECLGLNTAEQQDAQEFSKLFLHVLESALSGNASHTENVIEQQFCGSYVYVTECQNCKSQSERPATFYELDLNIRGHSTLAASIKDFLQEEKLEGDNQYMCSVCNSKQNAKRAIRLRKLPAVLNLQLLRFVFDKNKGHKKKLSSFIQFPETLDMSPFLQNNGGGDDQALYELAAVLIHRGPTAYSGHYIAHIREHETGSWYKFNDEEIEKMNNRKLELGKEEDNLEAGSSEKAPKASKGYHSSRNAYMLVYRRKDQEDGSNFPTSSTCEADLPAAVRGYVENDNQEFENYVSEQLHVQEQSICDQKQIHEEIKMMFENLPVKSHDEEWEWVTTQWLSNWLSSPSSWEKVKNKITKCPHGKLRADDVVKMKCISKKGADMLFSKYPVNERFPGVLQLCEKCVIRRCREIRTRLFMADDDKLFSGVKNISFSDENEKYYWVSRKHLRSWKKFALCEIDAQPIVSGGVGGEVDVQDMQTELCTSEGSETPGSYGRKDFGSPSETFNTDINSESCLRIGGSNTVNVPSIASVLGADSPLASSLDGSKLCSPTSFSQQICTLSTSLSPSLQQQQPPFTSVENTTISSPCASSSSHAATSPSHPHTNRPVCFSNQKQSPEQTSPCEKSQNQGNKTNSSVSAFSSNPSSPSLETTNSSRKRKVSSPLGESSGVETKSPHRTIIENSPPEHCESPDSGTVTLRPSASEDNDSDWINLAKRGRISNGFLKEEDRNGDEEEGVCERTSHESGKSEEGQEEDVEERFNDDILCQHGNLKIDASGRRLVPELVWERLLYYFPHLKPFTLDADVCAECWREQEQEQQLKDSLRQEKQGQKELLQNLYHGKSRPRILDHWGGQTAYVVCTSFVEGWRKFVKHAMVSESVQEIVNAPLLCQHKLLVYKPEDMNSPDNVTRFTLVWEEEWRTLTRYYDYDVEIQVAQIPEEDHRVFSVITMPEVCTSCLEERLRQEEEGKFLFSSQTIYIRKILDGGSGDAAPDGGKENGKGYNYDPEFSAPPLQKGGKSKNQCEAPPEKQMKLDSGGNALRKSTRHRKTRGEKEITVSSTMTLKQLQKELFKLYSVLPMDQNLSLDGRSLSNVEATLQDLRVYPQCVIFLKADEPTTQAPSTVDDYLSVPTTPEEGFKGTNLLGR</sequence>
<dbReference type="GO" id="GO:0006508">
    <property type="term" value="P:proteolysis"/>
    <property type="evidence" value="ECO:0007669"/>
    <property type="project" value="UniProtKB-KW"/>
</dbReference>
<feature type="compositionally biased region" description="Polar residues" evidence="14">
    <location>
        <begin position="769"/>
        <end position="791"/>
    </location>
</feature>
<feature type="compositionally biased region" description="Low complexity" evidence="14">
    <location>
        <begin position="792"/>
        <end position="813"/>
    </location>
</feature>
<dbReference type="InterPro" id="IPR006615">
    <property type="entry name" value="Pept_C19_DUSP"/>
</dbReference>
<evidence type="ECO:0000259" key="16">
    <source>
        <dbReference type="PROSITE" id="PS51283"/>
    </source>
</evidence>
<feature type="region of interest" description="Disordered" evidence="14">
    <location>
        <begin position="643"/>
        <end position="662"/>
    </location>
</feature>
<dbReference type="GO" id="GO:0004197">
    <property type="term" value="F:cysteine-type endopeptidase activity"/>
    <property type="evidence" value="ECO:0007669"/>
    <property type="project" value="InterPro"/>
</dbReference>
<evidence type="ECO:0000256" key="2">
    <source>
        <dbReference type="ARBA" id="ARBA00004123"/>
    </source>
</evidence>
<feature type="region of interest" description="Disordered" evidence="14">
    <location>
        <begin position="883"/>
        <end position="916"/>
    </location>
</feature>
<keyword evidence="9" id="KW-0833">Ubl conjugation pathway</keyword>
<comment type="subcellular location">
    <subcellularLocation>
        <location evidence="3">Cytoplasm</location>
    </subcellularLocation>
    <subcellularLocation>
        <location evidence="2">Nucleus</location>
    </subcellularLocation>
</comment>
<evidence type="ECO:0000256" key="8">
    <source>
        <dbReference type="ARBA" id="ARBA00022737"/>
    </source>
</evidence>
<proteinExistence type="inferred from homology"/>
<dbReference type="Pfam" id="PF00443">
    <property type="entry name" value="UCH"/>
    <property type="match status" value="1"/>
</dbReference>
<dbReference type="PROSITE" id="PS00973">
    <property type="entry name" value="USP_2"/>
    <property type="match status" value="1"/>
</dbReference>
<feature type="region of interest" description="Disordered" evidence="14">
    <location>
        <begin position="382"/>
        <end position="403"/>
    </location>
</feature>
<dbReference type="GO" id="GO:0004843">
    <property type="term" value="F:cysteine-type deubiquitinase activity"/>
    <property type="evidence" value="ECO:0007669"/>
    <property type="project" value="UniProtKB-EC"/>
</dbReference>
<organism evidence="17 18">
    <name type="scientific">Elysia crispata</name>
    <name type="common">lettuce slug</name>
    <dbReference type="NCBI Taxonomy" id="231223"/>
    <lineage>
        <taxon>Eukaryota</taxon>
        <taxon>Metazoa</taxon>
        <taxon>Spiralia</taxon>
        <taxon>Lophotrochozoa</taxon>
        <taxon>Mollusca</taxon>
        <taxon>Gastropoda</taxon>
        <taxon>Heterobranchia</taxon>
        <taxon>Euthyneura</taxon>
        <taxon>Panpulmonata</taxon>
        <taxon>Sacoglossa</taxon>
        <taxon>Placobranchoidea</taxon>
        <taxon>Plakobranchidae</taxon>
        <taxon>Elysia</taxon>
    </lineage>
</organism>
<evidence type="ECO:0000256" key="12">
    <source>
        <dbReference type="ARBA" id="ARBA00023242"/>
    </source>
</evidence>
<evidence type="ECO:0000256" key="1">
    <source>
        <dbReference type="ARBA" id="ARBA00000707"/>
    </source>
</evidence>
<dbReference type="GO" id="GO:0016579">
    <property type="term" value="P:protein deubiquitination"/>
    <property type="evidence" value="ECO:0007669"/>
    <property type="project" value="InterPro"/>
</dbReference>
<keyword evidence="12" id="KW-0539">Nucleus</keyword>
<feature type="domain" description="USP" evidence="15">
    <location>
        <begin position="90"/>
        <end position="417"/>
    </location>
</feature>
<dbReference type="InterPro" id="IPR038765">
    <property type="entry name" value="Papain-like_cys_pep_sf"/>
</dbReference>
<evidence type="ECO:0000256" key="14">
    <source>
        <dbReference type="SAM" id="MobiDB-lite"/>
    </source>
</evidence>
<dbReference type="SUPFAM" id="SSF54001">
    <property type="entry name" value="Cysteine proteinases"/>
    <property type="match status" value="1"/>
</dbReference>
<evidence type="ECO:0000256" key="10">
    <source>
        <dbReference type="ARBA" id="ARBA00022801"/>
    </source>
</evidence>
<protein>
    <recommendedName>
        <fullName evidence="13">Ubiquitin carboxyl-terminal hydrolase 48</fullName>
        <ecNumber evidence="5">3.4.19.12</ecNumber>
    </recommendedName>
</protein>